<dbReference type="AlphaFoldDB" id="A0A5N6ZB99"/>
<feature type="compositionally biased region" description="Basic and acidic residues" evidence="1">
    <location>
        <begin position="242"/>
        <end position="260"/>
    </location>
</feature>
<dbReference type="OrthoDB" id="73788at2759"/>
<dbReference type="EMBL" id="ML739067">
    <property type="protein sequence ID" value="KAE8354678.1"/>
    <property type="molecule type" value="Genomic_DNA"/>
</dbReference>
<evidence type="ECO:0000313" key="3">
    <source>
        <dbReference type="Proteomes" id="UP000327118"/>
    </source>
</evidence>
<feature type="compositionally biased region" description="Low complexity" evidence="1">
    <location>
        <begin position="278"/>
        <end position="287"/>
    </location>
</feature>
<evidence type="ECO:0000256" key="1">
    <source>
        <dbReference type="SAM" id="MobiDB-lite"/>
    </source>
</evidence>
<reference evidence="3" key="1">
    <citation type="submission" date="2019-04" db="EMBL/GenBank/DDBJ databases">
        <title>Friends and foes A comparative genomics studyof 23 Aspergillus species from section Flavi.</title>
        <authorList>
            <consortium name="DOE Joint Genome Institute"/>
            <person name="Kjaerbolling I."/>
            <person name="Vesth T."/>
            <person name="Frisvad J.C."/>
            <person name="Nybo J.L."/>
            <person name="Theobald S."/>
            <person name="Kildgaard S."/>
            <person name="Isbrandt T."/>
            <person name="Kuo A."/>
            <person name="Sato A."/>
            <person name="Lyhne E.K."/>
            <person name="Kogle M.E."/>
            <person name="Wiebenga A."/>
            <person name="Kun R.S."/>
            <person name="Lubbers R.J."/>
            <person name="Makela M.R."/>
            <person name="Barry K."/>
            <person name="Chovatia M."/>
            <person name="Clum A."/>
            <person name="Daum C."/>
            <person name="Haridas S."/>
            <person name="He G."/>
            <person name="LaButti K."/>
            <person name="Lipzen A."/>
            <person name="Mondo S."/>
            <person name="Riley R."/>
            <person name="Salamov A."/>
            <person name="Simmons B.A."/>
            <person name="Magnuson J.K."/>
            <person name="Henrissat B."/>
            <person name="Mortensen U.H."/>
            <person name="Larsen T.O."/>
            <person name="Devries R.P."/>
            <person name="Grigoriev I.V."/>
            <person name="Machida M."/>
            <person name="Baker S.E."/>
            <person name="Andersen M.R."/>
        </authorList>
    </citation>
    <scope>NUCLEOTIDE SEQUENCE [LARGE SCALE GENOMIC DNA]</scope>
    <source>
        <strain evidence="3">CBS 553.77</strain>
    </source>
</reference>
<feature type="compositionally biased region" description="Polar residues" evidence="1">
    <location>
        <begin position="595"/>
        <end position="612"/>
    </location>
</feature>
<feature type="compositionally biased region" description="Basic and acidic residues" evidence="1">
    <location>
        <begin position="127"/>
        <end position="137"/>
    </location>
</feature>
<feature type="compositionally biased region" description="Low complexity" evidence="1">
    <location>
        <begin position="363"/>
        <end position="379"/>
    </location>
</feature>
<feature type="compositionally biased region" description="Polar residues" evidence="1">
    <location>
        <begin position="513"/>
        <end position="528"/>
    </location>
</feature>
<name>A0A5N6ZB99_9EURO</name>
<feature type="compositionally biased region" description="Acidic residues" evidence="1">
    <location>
        <begin position="438"/>
        <end position="447"/>
    </location>
</feature>
<gene>
    <name evidence="2" type="ORF">BDV28DRAFT_74446</name>
</gene>
<feature type="compositionally biased region" description="Polar residues" evidence="1">
    <location>
        <begin position="53"/>
        <end position="76"/>
    </location>
</feature>
<feature type="region of interest" description="Disordered" evidence="1">
    <location>
        <begin position="513"/>
        <end position="612"/>
    </location>
</feature>
<accession>A0A5N6ZB99</accession>
<organism evidence="2 3">
    <name type="scientific">Aspergillus coremiiformis</name>
    <dbReference type="NCBI Taxonomy" id="138285"/>
    <lineage>
        <taxon>Eukaryota</taxon>
        <taxon>Fungi</taxon>
        <taxon>Dikarya</taxon>
        <taxon>Ascomycota</taxon>
        <taxon>Pezizomycotina</taxon>
        <taxon>Eurotiomycetes</taxon>
        <taxon>Eurotiomycetidae</taxon>
        <taxon>Eurotiales</taxon>
        <taxon>Aspergillaceae</taxon>
        <taxon>Aspergillus</taxon>
        <taxon>Aspergillus subgen. Circumdati</taxon>
    </lineage>
</organism>
<feature type="region of interest" description="Disordered" evidence="1">
    <location>
        <begin position="202"/>
        <end position="472"/>
    </location>
</feature>
<keyword evidence="3" id="KW-1185">Reference proteome</keyword>
<dbReference type="Proteomes" id="UP000327118">
    <property type="component" value="Unassembled WGS sequence"/>
</dbReference>
<feature type="compositionally biased region" description="Polar residues" evidence="1">
    <location>
        <begin position="28"/>
        <end position="46"/>
    </location>
</feature>
<evidence type="ECO:0000313" key="2">
    <source>
        <dbReference type="EMBL" id="KAE8354678.1"/>
    </source>
</evidence>
<protein>
    <submittedName>
        <fullName evidence="2">Uncharacterized protein</fullName>
    </submittedName>
</protein>
<feature type="compositionally biased region" description="Polar residues" evidence="1">
    <location>
        <begin position="292"/>
        <end position="312"/>
    </location>
</feature>
<feature type="compositionally biased region" description="Basic and acidic residues" evidence="1">
    <location>
        <begin position="90"/>
        <end position="99"/>
    </location>
</feature>
<feature type="region of interest" description="Disordered" evidence="1">
    <location>
        <begin position="1"/>
        <end position="179"/>
    </location>
</feature>
<proteinExistence type="predicted"/>
<sequence length="641" mass="70749">MRRGGIGGLSAKTSLEQFRTPDKPPTTGPATISNKRTATPTSSASTFRPWKRTSLTSARDQPTLTQIDFVTQISQPRSDDDDLDYIADAPKYDARKSKEVIAISDDSGNDAEYRPSSHSRSRQTRGVRFDQDTDNGRSKQTKMVSQSAGPSKGSRRKSGDSVKGIKKGKAKEQKNKTLTQMDYVRRYLKIEPDEDVKLEYTYTTPQKHERKPHIVHHPTTEDTPRGLNDTHAASSEHKRRKMNDDSRPNEEAKPAGDYDGTRLFGGPVTPRKVRESEIPSSQSPESPGLAIISSSQFRSATRSPLKRTSPTPTIKRIKTEPPSHDQIGGVRETILPSRNTTQPSMKPHSPPSNKHIPKDSLETNTCSTTQSQSSKESVTPKVESKADDGSGENPRTTQKTVIYETDAETESGDFQDHDFNVLGSPSEKISADRHLTYEGEEDDDEMPKEDSQDLPPLPTSGLDVESVPLPSELNLPSDASIYYRRPQQATQFPLEPIPAIDTQKMAELFPDYQQESTAVSRPQSSPASRTLHCPSLYTPTQDPDKASTEIIPESSPTARCESGMSANKAIHRGPVTRESVVQVESSQPADRFQRKTNTNKNSGPRGILSSSQLLTSSVMESIPMPMFLLGSQDSLEPYSDT</sequence>